<keyword evidence="3" id="KW-1185">Reference proteome</keyword>
<sequence>MRKLTAALAATTVYAALAVLVFCTMISETVFLYPNYFHDIPASLIVADEFTAVVSVGSVMRPLGAVLMLTGVVAVGATLWSKTSRTWTLASMLSLVSGLFLLSALYLWPRWTILFDDRALHTVDELHRTAQEIEVAHTVRVVLGALTALFAVIAALRIYRDRILLGVESATAATLSKDSTARPTAVFPSPGG</sequence>
<name>A0ABZ1NI24_9NOCA</name>
<evidence type="ECO:0000313" key="3">
    <source>
        <dbReference type="Proteomes" id="UP001621418"/>
    </source>
</evidence>
<feature type="transmembrane region" description="Helical" evidence="1">
    <location>
        <begin position="87"/>
        <end position="108"/>
    </location>
</feature>
<protein>
    <recommendedName>
        <fullName evidence="4">DUF1772 domain-containing protein</fullName>
    </recommendedName>
</protein>
<keyword evidence="1" id="KW-1133">Transmembrane helix</keyword>
<evidence type="ECO:0008006" key="4">
    <source>
        <dbReference type="Google" id="ProtNLM"/>
    </source>
</evidence>
<evidence type="ECO:0000256" key="1">
    <source>
        <dbReference type="SAM" id="Phobius"/>
    </source>
</evidence>
<keyword evidence="1" id="KW-0472">Membrane</keyword>
<dbReference type="RefSeq" id="WP_364655718.1">
    <property type="nucleotide sequence ID" value="NZ_CP109527.1"/>
</dbReference>
<feature type="transmembrane region" description="Helical" evidence="1">
    <location>
        <begin position="141"/>
        <end position="159"/>
    </location>
</feature>
<reference evidence="2 3" key="1">
    <citation type="submission" date="2022-10" db="EMBL/GenBank/DDBJ databases">
        <title>The complete genomes of actinobacterial strains from the NBC collection.</title>
        <authorList>
            <person name="Joergensen T.S."/>
            <person name="Alvarez Arevalo M."/>
            <person name="Sterndorff E.B."/>
            <person name="Faurdal D."/>
            <person name="Vuksanovic O."/>
            <person name="Mourched A.-S."/>
            <person name="Charusanti P."/>
            <person name="Shaw S."/>
            <person name="Blin K."/>
            <person name="Weber T."/>
        </authorList>
    </citation>
    <scope>NUCLEOTIDE SEQUENCE [LARGE SCALE GENOMIC DNA]</scope>
    <source>
        <strain evidence="2 3">NBC_01413</strain>
    </source>
</reference>
<evidence type="ECO:0000313" key="2">
    <source>
        <dbReference type="EMBL" id="WTY39344.1"/>
    </source>
</evidence>
<accession>A0ABZ1NI24</accession>
<gene>
    <name evidence="2" type="ORF">OG308_16650</name>
</gene>
<dbReference type="EMBL" id="CP109527">
    <property type="protein sequence ID" value="WTY39344.1"/>
    <property type="molecule type" value="Genomic_DNA"/>
</dbReference>
<proteinExistence type="predicted"/>
<feature type="transmembrane region" description="Helical" evidence="1">
    <location>
        <begin position="59"/>
        <end position="80"/>
    </location>
</feature>
<dbReference type="Proteomes" id="UP001621418">
    <property type="component" value="Chromosome"/>
</dbReference>
<keyword evidence="1" id="KW-0812">Transmembrane</keyword>
<organism evidence="2 3">
    <name type="scientific">Nocardia salmonicida</name>
    <dbReference type="NCBI Taxonomy" id="53431"/>
    <lineage>
        <taxon>Bacteria</taxon>
        <taxon>Bacillati</taxon>
        <taxon>Actinomycetota</taxon>
        <taxon>Actinomycetes</taxon>
        <taxon>Mycobacteriales</taxon>
        <taxon>Nocardiaceae</taxon>
        <taxon>Nocardia</taxon>
    </lineage>
</organism>